<accession>A0A0C3CYM2</accession>
<proteinExistence type="predicted"/>
<evidence type="ECO:0000256" key="3">
    <source>
        <dbReference type="ARBA" id="ARBA00023026"/>
    </source>
</evidence>
<evidence type="ECO:0000313" key="8">
    <source>
        <dbReference type="Proteomes" id="UP000054321"/>
    </source>
</evidence>
<keyword evidence="3" id="KW-0843">Virulence</keyword>
<protein>
    <recommendedName>
        <fullName evidence="9">SpvB-domain-containing protein</fullName>
    </recommendedName>
</protein>
<keyword evidence="8" id="KW-1185">Reference proteome</keyword>
<feature type="region of interest" description="Disordered" evidence="4">
    <location>
        <begin position="1917"/>
        <end position="1939"/>
    </location>
</feature>
<feature type="domain" description="Insecticide toxin TcdB middle/C-terminal" evidence="5">
    <location>
        <begin position="953"/>
        <end position="1065"/>
    </location>
</feature>
<evidence type="ECO:0000256" key="4">
    <source>
        <dbReference type="SAM" id="MobiDB-lite"/>
    </source>
</evidence>
<evidence type="ECO:0000256" key="2">
    <source>
        <dbReference type="ARBA" id="ARBA00022525"/>
    </source>
</evidence>
<dbReference type="GO" id="GO:0005737">
    <property type="term" value="C:cytoplasm"/>
    <property type="evidence" value="ECO:0007669"/>
    <property type="project" value="InterPro"/>
</dbReference>
<sequence length="2577" mass="280916">MEASQNQASSNNTTQPSNNASSSPGYSGITAPETAPSFSYDPKSMASHPFDSTIPRAPSLSLPSGGGAVQSMGEKVTVNLSNGTGSASIPIRTTSARGKMDPNLELTYSSGGGNGPFGLGWGLSLQKITRKTEKGLPTYNDYEDGDVFILSDSEDLVPMWKTDAQGKLQMGANGRPLVDESTINGYAVRKYAPRIQSSFNRIERWTSLSDPHDVYWRAISPQNVTTIFGDVDAARISDPSVAPGNPPCIFSWLVTQMYDAHGNALVCTYKQEDSSNVDTTQANEAHRSAQARSANTYIKIVRYGNTVPNRNATTWAPFSAATLPASSWKFSVVFDYGEHDLLNPKPNDTGLWACRQDAFSTYRSCFEIRTYRLCQRILMFHHFNELSIADYLVSSTDLTYLPSPSFTYLASAAHSGYSLNAATGSYTKASYPPVTYEYIQFPTDAELAQLPINELDYSDIPNVPGGLDNTSYQLIDLNGEGLPGIVTEQAGALLYAENTSTTNVDKFGVMHAKFEAIEIQTSKPLPSTKGADARFGDVAGTGNTSIIMSSTHAWGYYERGDDDEWEPFKTFHTFPNLDIRNKHVRFVDLTGDGLADVLEYSDQTYTWYPSLGECGFDNGVAVVQSSSEILGAIPAYGDNEGSIFVADMTGDGLDDVVRIRNGEVCYWPNCGYGRFGAQVIIDNAPALDAIDNFDQRRIRLADIDGSGTTDILYLSRDGVDMYLNQAGNSFSDRKSVALFPAIDSLSQVSVLDLLGNGTSCLVWSSPTPSAVPSPLRYVDFMRGQKPHLLTKTSNNMGSTTTLHYSPSTKFYLQDKQSGTPWATHLPFPVQCVERQVITDTVSGNVLVRRYSYHHGYFDGYEREFRGFGRVEQWDTEDFAAMSSLTATNNDVKWHVPPTHTKTWFHTGFYMHGTHISDQLEAEYFVDPQTNPHGRFLPRSDVPVGLTGEEQREAARSLKGRILRTEIYADDHSTRAEVPYSIMESSFSVAAIQAVQDRHQHGVYFVHERESLNVQLERKLGDPRIQHGLILQVDSFGNVLKQVKIAYGRRTGQSTLSGVDKLRQETSVAVFTETDFTDVVDAADDYVLPLPCEMRQWEVSNLDPSNALLDFNTLVANDFNAIISLPEIPYEVAITPGVQQRRIVKRLRVQFRADNLSGLLPLGQQQTLSLPGMAYEMEFTPGMLSSIFNSSASLLPDPSTVLPGTGAKNGGYINLNSDGIWWRPSGQARYAADPTAPAATELVAARAGFFQPLCYVDVFGNASSVALDPYALLVVKTTDALGNTITATRDYRTMGVSVVTSPNGNRSAVAYDALGLLVGTAVMGKASEMLGDSLDDFVADISDADRGAWFAAPTVQNSAKILGKASSRMFYDVERAWKDPTGKTPVYSATILRETHVSDPLPADGLHVQIKIKYSDGFGRVIQEKDYTSPGPLTDNGPNVPNRWVGTGWTIFNNKGSPVQKYEAFFDNTHQFTDNAKVGVAVTMMYDPVGRVVATLHPNHTVEKAVNADAWTKTAFDANDNVLVSNFKTDPDVGHYFDGLPSYEYLPSWYDARSTGQLGADEQDAAMKAAAHANTPTTAHMDPLGRDVLHVQDNGAAGKYSTHIALDVQGRQLSQADPKGRTSLMFDYSMGGVPIDRKSLDAGDEWTLADVLGKPLLKWNSRGFQFRFEHDALRRLTNVWFMDLSTGGNELLTDKIVYGEQAPNALALNLRGQVWQMYDQAGLMSNDAYDFTANLVQSTRSFAVDYKDMLDWSGNVPLETETMVMTGTFDCLNRPVTTVMPDGTVTCRFYNQSARIDKTYVNSKGANTSTNPTTWTPIFTAVEYNARGQTGKTVHGNGTTTIRTYDPQTFRLQTLTTSSSSNTFQALTYTYDAQGNITTLRDAAQQTIYFRNNRVDPSCKYTYDPLYRLTQASGREHLGQANGHLGAPTPTGPAGFGASLDSPGDGTALGTYNETYAYDEVGNMLAMTHAGSDPSSPGWTRTYTYNEPSLIDASVMGNRLSSTAVGSMAEAYGYAGSAGLTGNMTAMSHLSLVQWNYKDQLQATARQKVTATGSTPETTYYAYDSGGQRIRKITERATSAGGASTPTKIKETIYVADYELFRRYDGTGTTVVLERTTAHIAAEAGRTARIETRTVGTDPGPAQLLRFQLTNLLGSACIELDPTGQVISYEEYYPFGATSYRGVSSTFSAAAPKRYGYCGKERDEESGLDYFGARYYASWLGRWTASDPEVDGRNLYQFVLDNPIKLIDPDGHDPDDASSAGGGSSSGSGSGLTTGKRGGWSPWTYVGSSLHVILLPYVQLSIAVAGFPLSARSFDTIPGGSKNGSGGTGEIDLAVFLPDPAKPGYYIAHIYELKPDSKYPSRIIKYQNEVRGYLPFVPAEIDGRKISQAVYGTALSGLPAGVIKPLQFDLGDFTIEVSFRIVDGVVLYKITPYAKPPLELTEAMRLRAGNEARQYFKELNRKAREKLGLKPQTEQEEQEAADAEGEVESEELEPSGSGSSAGGDVIPFRRPQKQADTGGEEEVPLAARIGQMGTAALVLAVIGLGVSEYLSGGLDTPVAGPPLVAGTGALLLRIGQAF</sequence>
<dbReference type="OrthoDB" id="5426877at2759"/>
<evidence type="ECO:0000313" key="7">
    <source>
        <dbReference type="EMBL" id="KIM94787.1"/>
    </source>
</evidence>
<dbReference type="InterPro" id="IPR022045">
    <property type="entry name" value="TcdB_toxin_mid/N"/>
</dbReference>
<keyword evidence="2" id="KW-0964">Secreted</keyword>
<feature type="domain" description="Insecticide toxin TcdB middle/N-terminal" evidence="6">
    <location>
        <begin position="744"/>
        <end position="907"/>
    </location>
</feature>
<dbReference type="InterPro" id="IPR003284">
    <property type="entry name" value="Sal_SpvB"/>
</dbReference>
<dbReference type="PANTHER" id="PTHR32305">
    <property type="match status" value="1"/>
</dbReference>
<feature type="region of interest" description="Disordered" evidence="4">
    <location>
        <begin position="2465"/>
        <end position="2520"/>
    </location>
</feature>
<dbReference type="PRINTS" id="PR01341">
    <property type="entry name" value="SALSPVBPROT"/>
</dbReference>
<dbReference type="PANTHER" id="PTHR32305:SF15">
    <property type="entry name" value="PROTEIN RHSA-RELATED"/>
    <property type="match status" value="1"/>
</dbReference>
<dbReference type="SUPFAM" id="SSF69318">
    <property type="entry name" value="Integrin alpha N-terminal domain"/>
    <property type="match status" value="1"/>
</dbReference>
<reference evidence="8" key="2">
    <citation type="submission" date="2015-01" db="EMBL/GenBank/DDBJ databases">
        <title>Evolutionary Origins and Diversification of the Mycorrhizal Mutualists.</title>
        <authorList>
            <consortium name="DOE Joint Genome Institute"/>
            <consortium name="Mycorrhizal Genomics Consortium"/>
            <person name="Kohler A."/>
            <person name="Kuo A."/>
            <person name="Nagy L.G."/>
            <person name="Floudas D."/>
            <person name="Copeland A."/>
            <person name="Barry K.W."/>
            <person name="Cichocki N."/>
            <person name="Veneault-Fourrey C."/>
            <person name="LaButti K."/>
            <person name="Lindquist E.A."/>
            <person name="Lipzen A."/>
            <person name="Lundell T."/>
            <person name="Morin E."/>
            <person name="Murat C."/>
            <person name="Riley R."/>
            <person name="Ohm R."/>
            <person name="Sun H."/>
            <person name="Tunlid A."/>
            <person name="Henrissat B."/>
            <person name="Grigoriev I.V."/>
            <person name="Hibbett D.S."/>
            <person name="Martin F."/>
        </authorList>
    </citation>
    <scope>NUCLEOTIDE SEQUENCE [LARGE SCALE GENOMIC DNA]</scope>
    <source>
        <strain evidence="8">Zn</strain>
    </source>
</reference>
<dbReference type="InterPro" id="IPR050708">
    <property type="entry name" value="T6SS_VgrG/RHS"/>
</dbReference>
<dbReference type="GO" id="GO:0005576">
    <property type="term" value="C:extracellular region"/>
    <property type="evidence" value="ECO:0007669"/>
    <property type="project" value="UniProtKB-SubCell"/>
</dbReference>
<dbReference type="Gene3D" id="2.180.10.10">
    <property type="entry name" value="RHS repeat-associated core"/>
    <property type="match status" value="1"/>
</dbReference>
<organism evidence="7 8">
    <name type="scientific">Oidiodendron maius (strain Zn)</name>
    <dbReference type="NCBI Taxonomy" id="913774"/>
    <lineage>
        <taxon>Eukaryota</taxon>
        <taxon>Fungi</taxon>
        <taxon>Dikarya</taxon>
        <taxon>Ascomycota</taxon>
        <taxon>Pezizomycotina</taxon>
        <taxon>Leotiomycetes</taxon>
        <taxon>Leotiomycetes incertae sedis</taxon>
        <taxon>Myxotrichaceae</taxon>
        <taxon>Oidiodendron</taxon>
    </lineage>
</organism>
<dbReference type="InterPro" id="IPR028994">
    <property type="entry name" value="Integrin_alpha_N"/>
</dbReference>
<dbReference type="EMBL" id="KN832889">
    <property type="protein sequence ID" value="KIM94787.1"/>
    <property type="molecule type" value="Genomic_DNA"/>
</dbReference>
<evidence type="ECO:0000259" key="5">
    <source>
        <dbReference type="Pfam" id="PF12255"/>
    </source>
</evidence>
<dbReference type="STRING" id="913774.A0A0C3CYM2"/>
<dbReference type="HOGENOM" id="CLU_000672_1_0_1"/>
<dbReference type="NCBIfam" id="TIGR03696">
    <property type="entry name" value="Rhs_assc_core"/>
    <property type="match status" value="1"/>
</dbReference>
<feature type="compositionally biased region" description="Low complexity" evidence="4">
    <location>
        <begin position="1925"/>
        <end position="1937"/>
    </location>
</feature>
<comment type="subcellular location">
    <subcellularLocation>
        <location evidence="1">Secreted</location>
    </subcellularLocation>
</comment>
<feature type="compositionally biased region" description="Acidic residues" evidence="4">
    <location>
        <begin position="2473"/>
        <end position="2492"/>
    </location>
</feature>
<dbReference type="Pfam" id="PF12255">
    <property type="entry name" value="TcdB_toxin_midC"/>
    <property type="match status" value="1"/>
</dbReference>
<gene>
    <name evidence="7" type="ORF">OIDMADRAFT_60560</name>
</gene>
<evidence type="ECO:0008006" key="9">
    <source>
        <dbReference type="Google" id="ProtNLM"/>
    </source>
</evidence>
<dbReference type="Pfam" id="PF03534">
    <property type="entry name" value="SpvB"/>
    <property type="match status" value="1"/>
</dbReference>
<dbReference type="InParanoid" id="A0A0C3CYM2"/>
<evidence type="ECO:0000256" key="1">
    <source>
        <dbReference type="ARBA" id="ARBA00004613"/>
    </source>
</evidence>
<dbReference type="Proteomes" id="UP000054321">
    <property type="component" value="Unassembled WGS sequence"/>
</dbReference>
<dbReference type="Pfam" id="PF12256">
    <property type="entry name" value="TcdB_toxin_midN"/>
    <property type="match status" value="1"/>
</dbReference>
<feature type="compositionally biased region" description="Polar residues" evidence="4">
    <location>
        <begin position="1"/>
        <end position="25"/>
    </location>
</feature>
<name>A0A0C3CYM2_OIDMZ</name>
<feature type="region of interest" description="Disordered" evidence="4">
    <location>
        <begin position="2248"/>
        <end position="2274"/>
    </location>
</feature>
<feature type="region of interest" description="Disordered" evidence="4">
    <location>
        <begin position="1"/>
        <end position="68"/>
    </location>
</feature>
<evidence type="ECO:0000259" key="6">
    <source>
        <dbReference type="Pfam" id="PF12256"/>
    </source>
</evidence>
<feature type="compositionally biased region" description="Gly residues" evidence="4">
    <location>
        <begin position="2259"/>
        <end position="2274"/>
    </location>
</feature>
<reference evidence="7 8" key="1">
    <citation type="submission" date="2014-04" db="EMBL/GenBank/DDBJ databases">
        <authorList>
            <consortium name="DOE Joint Genome Institute"/>
            <person name="Kuo A."/>
            <person name="Martino E."/>
            <person name="Perotto S."/>
            <person name="Kohler A."/>
            <person name="Nagy L.G."/>
            <person name="Floudas D."/>
            <person name="Copeland A."/>
            <person name="Barry K.W."/>
            <person name="Cichocki N."/>
            <person name="Veneault-Fourrey C."/>
            <person name="LaButti K."/>
            <person name="Lindquist E.A."/>
            <person name="Lipzen A."/>
            <person name="Lundell T."/>
            <person name="Morin E."/>
            <person name="Murat C."/>
            <person name="Sun H."/>
            <person name="Tunlid A."/>
            <person name="Henrissat B."/>
            <person name="Grigoriev I.V."/>
            <person name="Hibbett D.S."/>
            <person name="Martin F."/>
            <person name="Nordberg H.P."/>
            <person name="Cantor M.N."/>
            <person name="Hua S.X."/>
        </authorList>
    </citation>
    <scope>NUCLEOTIDE SEQUENCE [LARGE SCALE GENOMIC DNA]</scope>
    <source>
        <strain evidence="7 8">Zn</strain>
    </source>
</reference>
<dbReference type="InterPro" id="IPR022385">
    <property type="entry name" value="Rhs_assc_core"/>
</dbReference>
<dbReference type="InterPro" id="IPR022044">
    <property type="entry name" value="TcdB_toxin_mid/C"/>
</dbReference>